<gene>
    <name evidence="2" type="ORF">SAV14893_041620</name>
    <name evidence="3" type="ORF">SAV31267_045330</name>
</gene>
<dbReference type="Proteomes" id="UP000302139">
    <property type="component" value="Unassembled WGS sequence"/>
</dbReference>
<dbReference type="EMBL" id="BJHX01000001">
    <property type="protein sequence ID" value="GDY64769.1"/>
    <property type="molecule type" value="Genomic_DNA"/>
</dbReference>
<dbReference type="EMBL" id="BJHY01000001">
    <property type="protein sequence ID" value="GDY75048.1"/>
    <property type="molecule type" value="Genomic_DNA"/>
</dbReference>
<sequence length="115" mass="12188">MGARRGRHGLAEPLSAVAVEKVLLGGAHGRSPLRDGKRDEETGRGNETGEWDGRKGQGKGPRERGSQRPNGRARQRLPRAPVDLSLRLSGPHVVPIDGACQSAAALSVAGRTMRP</sequence>
<evidence type="ECO:0000313" key="3">
    <source>
        <dbReference type="EMBL" id="GDY75048.1"/>
    </source>
</evidence>
<evidence type="ECO:0000256" key="1">
    <source>
        <dbReference type="SAM" id="MobiDB-lite"/>
    </source>
</evidence>
<feature type="compositionally biased region" description="Basic and acidic residues" evidence="1">
    <location>
        <begin position="51"/>
        <end position="66"/>
    </location>
</feature>
<proteinExistence type="predicted"/>
<accession>A0A4D4MSC6</accession>
<comment type="caution">
    <text evidence="3">The sequence shown here is derived from an EMBL/GenBank/DDBJ whole genome shotgun (WGS) entry which is preliminary data.</text>
</comment>
<reference evidence="3 4" key="1">
    <citation type="submission" date="2019-04" db="EMBL/GenBank/DDBJ databases">
        <title>Draft genome sequences of Streptomyces avermitilis ATCC 31267.</title>
        <authorList>
            <person name="Komaki H."/>
            <person name="Tamura T."/>
            <person name="Hosoyama A."/>
        </authorList>
    </citation>
    <scope>NUCLEOTIDE SEQUENCE [LARGE SCALE GENOMIC DNA]</scope>
    <source>
        <strain evidence="3 4">ATCC 31267</strain>
    </source>
</reference>
<evidence type="ECO:0000313" key="2">
    <source>
        <dbReference type="EMBL" id="GDY64769.1"/>
    </source>
</evidence>
<organism evidence="3 4">
    <name type="scientific">Streptomyces avermitilis</name>
    <dbReference type="NCBI Taxonomy" id="33903"/>
    <lineage>
        <taxon>Bacteria</taxon>
        <taxon>Bacillati</taxon>
        <taxon>Actinomycetota</taxon>
        <taxon>Actinomycetes</taxon>
        <taxon>Kitasatosporales</taxon>
        <taxon>Streptomycetaceae</taxon>
        <taxon>Streptomyces</taxon>
    </lineage>
</organism>
<evidence type="ECO:0000313" key="4">
    <source>
        <dbReference type="Proteomes" id="UP000299211"/>
    </source>
</evidence>
<evidence type="ECO:0000313" key="5">
    <source>
        <dbReference type="Proteomes" id="UP000302139"/>
    </source>
</evidence>
<name>A0A4D4MSC6_STRAX</name>
<dbReference type="AlphaFoldDB" id="A0A4D4MSC6"/>
<feature type="region of interest" description="Disordered" evidence="1">
    <location>
        <begin position="25"/>
        <end position="81"/>
    </location>
</feature>
<reference evidence="2 5" key="2">
    <citation type="submission" date="2019-04" db="EMBL/GenBank/DDBJ databases">
        <title>Draft genome sequences of Streptomyces avermitilis NBRC 14893.</title>
        <authorList>
            <person name="Komaki H."/>
            <person name="Tamura T."/>
            <person name="Hosoyama A."/>
        </authorList>
    </citation>
    <scope>NUCLEOTIDE SEQUENCE [LARGE SCALE GENOMIC DNA]</scope>
    <source>
        <strain evidence="2 5">NBRC 14893</strain>
    </source>
</reference>
<protein>
    <submittedName>
        <fullName evidence="3">Uncharacterized protein</fullName>
    </submittedName>
</protein>
<feature type="compositionally biased region" description="Basic and acidic residues" evidence="1">
    <location>
        <begin position="32"/>
        <end position="44"/>
    </location>
</feature>
<dbReference type="Proteomes" id="UP000299211">
    <property type="component" value="Unassembled WGS sequence"/>
</dbReference>